<dbReference type="InterPro" id="IPR011611">
    <property type="entry name" value="PfkB_dom"/>
</dbReference>
<reference evidence="4 5" key="1">
    <citation type="submission" date="2018-11" db="EMBL/GenBank/DDBJ databases">
        <title>Genomic Encyclopedia of Type Strains, Phase IV (KMG-IV): sequencing the most valuable type-strain genomes for metagenomic binning, comparative biology and taxonomic classification.</title>
        <authorList>
            <person name="Goeker M."/>
        </authorList>
    </citation>
    <scope>NUCLEOTIDE SEQUENCE [LARGE SCALE GENOMIC DNA]</scope>
    <source>
        <strain evidence="4 5">DSM 26537</strain>
    </source>
</reference>
<keyword evidence="2 4" id="KW-0418">Kinase</keyword>
<dbReference type="PANTHER" id="PTHR10584">
    <property type="entry name" value="SUGAR KINASE"/>
    <property type="match status" value="1"/>
</dbReference>
<feature type="domain" description="Carbohydrate kinase PfkB" evidence="3">
    <location>
        <begin position="5"/>
        <end position="294"/>
    </location>
</feature>
<dbReference type="GO" id="GO:0016301">
    <property type="term" value="F:kinase activity"/>
    <property type="evidence" value="ECO:0007669"/>
    <property type="project" value="UniProtKB-KW"/>
</dbReference>
<comment type="caution">
    <text evidence="4">The sequence shown here is derived from an EMBL/GenBank/DDBJ whole genome shotgun (WGS) entry which is preliminary data.</text>
</comment>
<accession>A0A3N1X583</accession>
<organism evidence="4 5">
    <name type="scientific">Mobilisporobacter senegalensis</name>
    <dbReference type="NCBI Taxonomy" id="1329262"/>
    <lineage>
        <taxon>Bacteria</taxon>
        <taxon>Bacillati</taxon>
        <taxon>Bacillota</taxon>
        <taxon>Clostridia</taxon>
        <taxon>Lachnospirales</taxon>
        <taxon>Lachnospiraceae</taxon>
        <taxon>Mobilisporobacter</taxon>
    </lineage>
</organism>
<dbReference type="PANTHER" id="PTHR10584:SF167">
    <property type="entry name" value="PFKB DOMAIN PROTEIN"/>
    <property type="match status" value="1"/>
</dbReference>
<keyword evidence="5" id="KW-1185">Reference proteome</keyword>
<sequence>METKEYVVVIGGMNLDIAGLCGNIYREKDSNIGNIQMTIGGVGQNIAQNLIKLEVPTYFIGVYGDDHFGNILVAECQKLNIPLDYAQCISGEKSSSYLYITDDKGEMVTAVNDMKITEHMTPEFFESRIDFINNASICVIDGNVPGQSIEWLSRHCTVPIFVDPVSIVKVPRFENILDRIDTFKPNELEAGFLAGIDIVDEQTGKKAAMILNQKGIKNVFISMGADGMLCARDEEIIKVDILPSHIVSVNGAGDCSMAAIIWAKFFYKDSISLEETGRLAQAAASLTVEASQSVSPDLCVEMIKERSKKYLREV</sequence>
<evidence type="ECO:0000256" key="1">
    <source>
        <dbReference type="ARBA" id="ARBA00022679"/>
    </source>
</evidence>
<dbReference type="InterPro" id="IPR029056">
    <property type="entry name" value="Ribokinase-like"/>
</dbReference>
<dbReference type="OrthoDB" id="9806249at2"/>
<proteinExistence type="predicted"/>
<name>A0A3N1X583_9FIRM</name>
<dbReference type="Gene3D" id="3.40.1190.20">
    <property type="match status" value="1"/>
</dbReference>
<evidence type="ECO:0000259" key="3">
    <source>
        <dbReference type="Pfam" id="PF00294"/>
    </source>
</evidence>
<evidence type="ECO:0000313" key="5">
    <source>
        <dbReference type="Proteomes" id="UP000273083"/>
    </source>
</evidence>
<dbReference type="EMBL" id="RJVG01000018">
    <property type="protein sequence ID" value="ROR21923.1"/>
    <property type="molecule type" value="Genomic_DNA"/>
</dbReference>
<protein>
    <submittedName>
        <fullName evidence="4">Pseudouridine kinase</fullName>
    </submittedName>
</protein>
<dbReference type="SUPFAM" id="SSF53613">
    <property type="entry name" value="Ribokinase-like"/>
    <property type="match status" value="1"/>
</dbReference>
<keyword evidence="1" id="KW-0808">Transferase</keyword>
<gene>
    <name evidence="4" type="ORF">EDD66_1183</name>
</gene>
<dbReference type="CDD" id="cd01941">
    <property type="entry name" value="YeiC_kinase_like"/>
    <property type="match status" value="1"/>
</dbReference>
<evidence type="ECO:0000256" key="2">
    <source>
        <dbReference type="ARBA" id="ARBA00022777"/>
    </source>
</evidence>
<evidence type="ECO:0000313" key="4">
    <source>
        <dbReference type="EMBL" id="ROR21923.1"/>
    </source>
</evidence>
<dbReference type="Pfam" id="PF00294">
    <property type="entry name" value="PfkB"/>
    <property type="match status" value="1"/>
</dbReference>
<dbReference type="Proteomes" id="UP000273083">
    <property type="component" value="Unassembled WGS sequence"/>
</dbReference>
<dbReference type="AlphaFoldDB" id="A0A3N1X583"/>
<dbReference type="RefSeq" id="WP_123610924.1">
    <property type="nucleotide sequence ID" value="NZ_RJVG01000018.1"/>
</dbReference>